<gene>
    <name evidence="2" type="ORF">M9Y10_037241</name>
</gene>
<dbReference type="SUPFAM" id="SSF53098">
    <property type="entry name" value="Ribonuclease H-like"/>
    <property type="match status" value="1"/>
</dbReference>
<accession>A0ABR2GS59</accession>
<comment type="caution">
    <text evidence="2">The sequence shown here is derived from an EMBL/GenBank/DDBJ whole genome shotgun (WGS) entry which is preliminary data.</text>
</comment>
<proteinExistence type="predicted"/>
<dbReference type="Proteomes" id="UP001470230">
    <property type="component" value="Unassembled WGS sequence"/>
</dbReference>
<sequence>MPPRKKDKKAKLDLQYVGDITYPQLEHTIVHRYKKYRGNDKHYYVICAETLFNDDGVRCQCSMDYTREDHFKLWFMRNEHICTPGKEVDQMTLLDFIRNEDGSRKVTITEDRLYEQMAIFTGKKNLSLDVLASDEFYEMACMFIAFGLTLSCSHDPINIARKAFNQIGRDKLRYIMMNTAYRKHRATLNKFTALPYASVSMDEGSTQGISTLHFVVESPLTNLKSYPFYSVRMDGGKANDYIKSIPRGLRHLQLAGASIGSIVVDGNTAQLKALRPTYKKSLYNQSDINDMEKILIIPCLCHRINNSYKRIAQKNEHLKKLLETLHTLSVQYRDSRKEIGALCPAHNDTRWCYDYDIVKFILDHRKKALEARIRLDEIPIIDFEKLKKVLQVFKVLVSTFENPHTKMKDSFIIIERAINCLNELRKKLNVKYAEELARSLEEYTLMAKDGGIWSLAYCLSPEGQADIRERNIHSANPIEYSYLKYFHIDDEEEDTDSNEDDEDEPVVTFKSSDEILMTINGQLVNVGQTDSDDDDDFYEDSDNEEEEIEENVSEEEVLPDPNFKNYLKSAKTMLKEFLQLRKLNSEKVKKAVSLFNKYMEDPQPFEDYMIGNDSFTWTQIKNTEEGWSDIGDIAERLLSSVTSEASCERAISRHRLIHTNRRKKSKKELLDVRMILEST</sequence>
<evidence type="ECO:0000313" key="3">
    <source>
        <dbReference type="Proteomes" id="UP001470230"/>
    </source>
</evidence>
<evidence type="ECO:0000313" key="2">
    <source>
        <dbReference type="EMBL" id="KAK8836725.1"/>
    </source>
</evidence>
<name>A0ABR2GS59_9EUKA</name>
<dbReference type="EMBL" id="JAPFFF010000063">
    <property type="protein sequence ID" value="KAK8836725.1"/>
    <property type="molecule type" value="Genomic_DNA"/>
</dbReference>
<protein>
    <submittedName>
        <fullName evidence="2">Uncharacterized protein</fullName>
    </submittedName>
</protein>
<dbReference type="InterPro" id="IPR012337">
    <property type="entry name" value="RNaseH-like_sf"/>
</dbReference>
<feature type="compositionally biased region" description="Acidic residues" evidence="1">
    <location>
        <begin position="530"/>
        <end position="556"/>
    </location>
</feature>
<reference evidence="2 3" key="1">
    <citation type="submission" date="2024-04" db="EMBL/GenBank/DDBJ databases">
        <title>Tritrichomonas musculus Genome.</title>
        <authorList>
            <person name="Alves-Ferreira E."/>
            <person name="Grigg M."/>
            <person name="Lorenzi H."/>
            <person name="Galac M."/>
        </authorList>
    </citation>
    <scope>NUCLEOTIDE SEQUENCE [LARGE SCALE GENOMIC DNA]</scope>
    <source>
        <strain evidence="2 3">EAF2021</strain>
    </source>
</reference>
<organism evidence="2 3">
    <name type="scientific">Tritrichomonas musculus</name>
    <dbReference type="NCBI Taxonomy" id="1915356"/>
    <lineage>
        <taxon>Eukaryota</taxon>
        <taxon>Metamonada</taxon>
        <taxon>Parabasalia</taxon>
        <taxon>Tritrichomonadida</taxon>
        <taxon>Tritrichomonadidae</taxon>
        <taxon>Tritrichomonas</taxon>
    </lineage>
</organism>
<evidence type="ECO:0000256" key="1">
    <source>
        <dbReference type="SAM" id="MobiDB-lite"/>
    </source>
</evidence>
<keyword evidence="3" id="KW-1185">Reference proteome</keyword>
<feature type="region of interest" description="Disordered" evidence="1">
    <location>
        <begin position="523"/>
        <end position="556"/>
    </location>
</feature>